<dbReference type="EMBL" id="JBHRTK010000012">
    <property type="protein sequence ID" value="MFC3207125.1"/>
    <property type="molecule type" value="Genomic_DNA"/>
</dbReference>
<feature type="transmembrane region" description="Helical" evidence="1">
    <location>
        <begin position="22"/>
        <end position="45"/>
    </location>
</feature>
<feature type="domain" description="DUF218" evidence="2">
    <location>
        <begin position="62"/>
        <end position="194"/>
    </location>
</feature>
<dbReference type="Pfam" id="PF02698">
    <property type="entry name" value="DUF218"/>
    <property type="match status" value="1"/>
</dbReference>
<keyword evidence="1" id="KW-1133">Transmembrane helix</keyword>
<evidence type="ECO:0000259" key="2">
    <source>
        <dbReference type="Pfam" id="PF02698"/>
    </source>
</evidence>
<dbReference type="InterPro" id="IPR003848">
    <property type="entry name" value="DUF218"/>
</dbReference>
<dbReference type="CDD" id="cd06259">
    <property type="entry name" value="YdcF-like"/>
    <property type="match status" value="1"/>
</dbReference>
<keyword evidence="1" id="KW-0812">Transmembrane</keyword>
<gene>
    <name evidence="3" type="ORF">ACFOHJ_12935</name>
</gene>
<dbReference type="RefSeq" id="WP_378220997.1">
    <property type="nucleotide sequence ID" value="NZ_JBHRTK010000012.1"/>
</dbReference>
<reference evidence="4" key="1">
    <citation type="journal article" date="2019" name="Int. J. Syst. Evol. Microbiol.">
        <title>The Global Catalogue of Microorganisms (GCM) 10K type strain sequencing project: providing services to taxonomists for standard genome sequencing and annotation.</title>
        <authorList>
            <consortium name="The Broad Institute Genomics Platform"/>
            <consortium name="The Broad Institute Genome Sequencing Center for Infectious Disease"/>
            <person name="Wu L."/>
            <person name="Ma J."/>
        </authorList>
    </citation>
    <scope>NUCLEOTIDE SEQUENCE [LARGE SCALE GENOMIC DNA]</scope>
    <source>
        <strain evidence="4">KCTC 52165</strain>
    </source>
</reference>
<dbReference type="InterPro" id="IPR051599">
    <property type="entry name" value="Cell_Envelope_Assoc"/>
</dbReference>
<protein>
    <submittedName>
        <fullName evidence="3">YdcF family protein</fullName>
    </submittedName>
</protein>
<dbReference type="PANTHER" id="PTHR30336">
    <property type="entry name" value="INNER MEMBRANE PROTEIN, PROBABLE PERMEASE"/>
    <property type="match status" value="1"/>
</dbReference>
<organism evidence="3 4">
    <name type="scientific">Aquamicrobium soli</name>
    <dbReference type="NCBI Taxonomy" id="1811518"/>
    <lineage>
        <taxon>Bacteria</taxon>
        <taxon>Pseudomonadati</taxon>
        <taxon>Pseudomonadota</taxon>
        <taxon>Alphaproteobacteria</taxon>
        <taxon>Hyphomicrobiales</taxon>
        <taxon>Phyllobacteriaceae</taxon>
        <taxon>Aquamicrobium</taxon>
    </lineage>
</organism>
<proteinExistence type="predicted"/>
<sequence length="229" mass="24674">MRSAAVGLSDWSDKRRGGRLRLVVRAGALAFAGAVVLFAAGFAWFASHVSHLATPANPQRADAIIVLTGGTARLDAAMELLETGKGQRLLISGVHPSATKRQLRIATGSDKNLFSCCVDIDYAALDTIGNAEESAKWVERHAYGSVILVTNNYHMPRSLLEMGRLLGHARLEPYPVVNSNLEYGGWLTKPAALRVLFTEYNKYLLALARGVVPVRPTADGISFATASSR</sequence>
<dbReference type="Proteomes" id="UP001595583">
    <property type="component" value="Unassembled WGS sequence"/>
</dbReference>
<keyword evidence="4" id="KW-1185">Reference proteome</keyword>
<evidence type="ECO:0000313" key="3">
    <source>
        <dbReference type="EMBL" id="MFC3207125.1"/>
    </source>
</evidence>
<dbReference type="PANTHER" id="PTHR30336:SF4">
    <property type="entry name" value="ENVELOPE BIOGENESIS FACTOR ELYC"/>
    <property type="match status" value="1"/>
</dbReference>
<evidence type="ECO:0000313" key="4">
    <source>
        <dbReference type="Proteomes" id="UP001595583"/>
    </source>
</evidence>
<evidence type="ECO:0000256" key="1">
    <source>
        <dbReference type="SAM" id="Phobius"/>
    </source>
</evidence>
<comment type="caution">
    <text evidence="3">The sequence shown here is derived from an EMBL/GenBank/DDBJ whole genome shotgun (WGS) entry which is preliminary data.</text>
</comment>
<name>A0ABV7KAJ2_9HYPH</name>
<keyword evidence="1" id="KW-0472">Membrane</keyword>
<accession>A0ABV7KAJ2</accession>